<dbReference type="Proteomes" id="UP000024635">
    <property type="component" value="Unassembled WGS sequence"/>
</dbReference>
<comment type="caution">
    <text evidence="2">The sequence shown here is derived from an EMBL/GenBank/DDBJ whole genome shotgun (WGS) entry which is preliminary data.</text>
</comment>
<protein>
    <recommendedName>
        <fullName evidence="1">F-box domain-containing protein</fullName>
    </recommendedName>
</protein>
<evidence type="ECO:0000259" key="1">
    <source>
        <dbReference type="PROSITE" id="PS50181"/>
    </source>
</evidence>
<dbReference type="SMART" id="SM00256">
    <property type="entry name" value="FBOX"/>
    <property type="match status" value="1"/>
</dbReference>
<name>A0A016T4D4_9BILA</name>
<sequence>MNLPAELIVEILARLQPSDIKNCQRVNKKLRGIVARNAKYLPRRPVSVRIFQKSGVTYVWHSENNAIVENFTQFDDNRWNLVAVESLTFENISSDNLHTHCILQKVAAALKKSRQRHVRAFIMDSVDVDRYSQYHLSEIFRFVSTTCEEILVNHCNLPVTPSPEHVFRCRGLIHYRWLDNRSTSINRTNDAVLRRYTRDVQECTEKRSFLGEMDCAATSTVCDFIQAWSASLTAPYFNITLGGCDEAWRSSFNEECSRRNIYNICMEFASNVITTAHIKVVFVQEAQLCRMWPIFDIPARNAPGICYSRFYRDF</sequence>
<evidence type="ECO:0000313" key="2">
    <source>
        <dbReference type="EMBL" id="EYB97853.1"/>
    </source>
</evidence>
<keyword evidence="3" id="KW-1185">Reference proteome</keyword>
<reference evidence="3" key="1">
    <citation type="journal article" date="2015" name="Nat. Genet.">
        <title>The genome and transcriptome of the zoonotic hookworm Ancylostoma ceylanicum identify infection-specific gene families.</title>
        <authorList>
            <person name="Schwarz E.M."/>
            <person name="Hu Y."/>
            <person name="Antoshechkin I."/>
            <person name="Miller M.M."/>
            <person name="Sternberg P.W."/>
            <person name="Aroian R.V."/>
        </authorList>
    </citation>
    <scope>NUCLEOTIDE SEQUENCE</scope>
    <source>
        <strain evidence="3">HY135</strain>
    </source>
</reference>
<evidence type="ECO:0000313" key="3">
    <source>
        <dbReference type="Proteomes" id="UP000024635"/>
    </source>
</evidence>
<dbReference type="PROSITE" id="PS50181">
    <property type="entry name" value="FBOX"/>
    <property type="match status" value="1"/>
</dbReference>
<dbReference type="InterPro" id="IPR001810">
    <property type="entry name" value="F-box_dom"/>
</dbReference>
<dbReference type="InterPro" id="IPR036047">
    <property type="entry name" value="F-box-like_dom_sf"/>
</dbReference>
<proteinExistence type="predicted"/>
<gene>
    <name evidence="2" type="primary">Acey_s0136.g1963</name>
    <name evidence="2" type="synonym">Acey-F43C9.1</name>
    <name evidence="2" type="ORF">Y032_0136g1963</name>
</gene>
<dbReference type="OrthoDB" id="5783348at2759"/>
<organism evidence="2 3">
    <name type="scientific">Ancylostoma ceylanicum</name>
    <dbReference type="NCBI Taxonomy" id="53326"/>
    <lineage>
        <taxon>Eukaryota</taxon>
        <taxon>Metazoa</taxon>
        <taxon>Ecdysozoa</taxon>
        <taxon>Nematoda</taxon>
        <taxon>Chromadorea</taxon>
        <taxon>Rhabditida</taxon>
        <taxon>Rhabditina</taxon>
        <taxon>Rhabditomorpha</taxon>
        <taxon>Strongyloidea</taxon>
        <taxon>Ancylostomatidae</taxon>
        <taxon>Ancylostomatinae</taxon>
        <taxon>Ancylostoma</taxon>
    </lineage>
</organism>
<feature type="domain" description="F-box" evidence="1">
    <location>
        <begin position="1"/>
        <end position="43"/>
    </location>
</feature>
<accession>A0A016T4D4</accession>
<dbReference type="AlphaFoldDB" id="A0A016T4D4"/>
<dbReference type="Pfam" id="PF12937">
    <property type="entry name" value="F-box-like"/>
    <property type="match status" value="1"/>
</dbReference>
<dbReference type="CDD" id="cd09917">
    <property type="entry name" value="F-box_SF"/>
    <property type="match status" value="1"/>
</dbReference>
<dbReference type="EMBL" id="JARK01001472">
    <property type="protein sequence ID" value="EYB97853.1"/>
    <property type="molecule type" value="Genomic_DNA"/>
</dbReference>
<dbReference type="SUPFAM" id="SSF81383">
    <property type="entry name" value="F-box domain"/>
    <property type="match status" value="1"/>
</dbReference>